<proteinExistence type="predicted"/>
<evidence type="ECO:0000313" key="2">
    <source>
        <dbReference type="Proteomes" id="UP000524535"/>
    </source>
</evidence>
<dbReference type="Proteomes" id="UP000524535">
    <property type="component" value="Unassembled WGS sequence"/>
</dbReference>
<keyword evidence="2" id="KW-1185">Reference proteome</keyword>
<accession>A0A7W6TIQ3</accession>
<protein>
    <submittedName>
        <fullName evidence="1">Uncharacterized protein</fullName>
    </submittedName>
</protein>
<sequence>MSGSTVFNTFAKKTRNWSEPLGLDHRNNAN</sequence>
<organism evidence="1 2">
    <name type="scientific">Aliirhizobium cellulosilyticum</name>
    <dbReference type="NCBI Taxonomy" id="393664"/>
    <lineage>
        <taxon>Bacteria</taxon>
        <taxon>Pseudomonadati</taxon>
        <taxon>Pseudomonadota</taxon>
        <taxon>Alphaproteobacteria</taxon>
        <taxon>Hyphomicrobiales</taxon>
        <taxon>Rhizobiaceae</taxon>
        <taxon>Aliirhizobium</taxon>
    </lineage>
</organism>
<gene>
    <name evidence="1" type="ORF">GGE31_003557</name>
</gene>
<dbReference type="EMBL" id="JACIGY010000005">
    <property type="protein sequence ID" value="MBB4413031.1"/>
    <property type="molecule type" value="Genomic_DNA"/>
</dbReference>
<name>A0A7W6TIQ3_9HYPH</name>
<dbReference type="AlphaFoldDB" id="A0A7W6TIQ3"/>
<reference evidence="1 2" key="1">
    <citation type="submission" date="2020-08" db="EMBL/GenBank/DDBJ databases">
        <title>Genomic Encyclopedia of Type Strains, Phase IV (KMG-V): Genome sequencing to study the core and pangenomes of soil and plant-associated prokaryotes.</title>
        <authorList>
            <person name="Whitman W."/>
        </authorList>
    </citation>
    <scope>NUCLEOTIDE SEQUENCE [LARGE SCALE GENOMIC DNA]</scope>
    <source>
        <strain evidence="1 2">SEMIA 444</strain>
    </source>
</reference>
<comment type="caution">
    <text evidence="1">The sequence shown here is derived from an EMBL/GenBank/DDBJ whole genome shotgun (WGS) entry which is preliminary data.</text>
</comment>
<evidence type="ECO:0000313" key="1">
    <source>
        <dbReference type="EMBL" id="MBB4413031.1"/>
    </source>
</evidence>